<proteinExistence type="predicted"/>
<keyword evidence="3" id="KW-1185">Reference proteome</keyword>
<gene>
    <name evidence="2" type="ORF">H072_7442</name>
</gene>
<accession>S8ACJ7</accession>
<protein>
    <submittedName>
        <fullName evidence="2">Uncharacterized protein</fullName>
    </submittedName>
</protein>
<reference evidence="2 3" key="1">
    <citation type="journal article" date="2013" name="PLoS Genet.">
        <title>Genomic mechanisms accounting for the adaptation to parasitism in nematode-trapping fungi.</title>
        <authorList>
            <person name="Meerupati T."/>
            <person name="Andersson K.M."/>
            <person name="Friman E."/>
            <person name="Kumar D."/>
            <person name="Tunlid A."/>
            <person name="Ahren D."/>
        </authorList>
    </citation>
    <scope>NUCLEOTIDE SEQUENCE [LARGE SCALE GENOMIC DNA]</scope>
    <source>
        <strain evidence="2 3">CBS 200.50</strain>
    </source>
</reference>
<evidence type="ECO:0000313" key="2">
    <source>
        <dbReference type="EMBL" id="EPS38796.1"/>
    </source>
</evidence>
<comment type="caution">
    <text evidence="2">The sequence shown here is derived from an EMBL/GenBank/DDBJ whole genome shotgun (WGS) entry which is preliminary data.</text>
</comment>
<sequence>MCRYGFNAPQKSPQSSNQCHLSFCNPESCYLNAEFAYQQYWNDVDSITSTTTTQPTESLPSPVDSQPNTTGTGEFPSGTWSDNVLIKNKQEEQVVVGQKHHDVDKPAPSETTKNTSRPNSVVTTPNVHIEVIARSIGIAI</sequence>
<evidence type="ECO:0000313" key="3">
    <source>
        <dbReference type="Proteomes" id="UP000015100"/>
    </source>
</evidence>
<name>S8ACJ7_DACHA</name>
<feature type="compositionally biased region" description="Polar residues" evidence="1">
    <location>
        <begin position="63"/>
        <end position="82"/>
    </location>
</feature>
<feature type="compositionally biased region" description="Polar residues" evidence="1">
    <location>
        <begin position="109"/>
        <end position="122"/>
    </location>
</feature>
<dbReference type="HOGENOM" id="CLU_1835101_0_0_1"/>
<feature type="region of interest" description="Disordered" evidence="1">
    <location>
        <begin position="48"/>
        <end position="122"/>
    </location>
</feature>
<organism evidence="2 3">
    <name type="scientific">Dactylellina haptotyla (strain CBS 200.50)</name>
    <name type="common">Nematode-trapping fungus</name>
    <name type="synonym">Monacrosporium haptotylum</name>
    <dbReference type="NCBI Taxonomy" id="1284197"/>
    <lineage>
        <taxon>Eukaryota</taxon>
        <taxon>Fungi</taxon>
        <taxon>Dikarya</taxon>
        <taxon>Ascomycota</taxon>
        <taxon>Pezizomycotina</taxon>
        <taxon>Orbiliomycetes</taxon>
        <taxon>Orbiliales</taxon>
        <taxon>Orbiliaceae</taxon>
        <taxon>Dactylellina</taxon>
    </lineage>
</organism>
<feature type="compositionally biased region" description="Low complexity" evidence="1">
    <location>
        <begin position="48"/>
        <end position="62"/>
    </location>
</feature>
<dbReference type="AlphaFoldDB" id="S8ACJ7"/>
<dbReference type="EMBL" id="AQGS01000526">
    <property type="protein sequence ID" value="EPS38796.1"/>
    <property type="molecule type" value="Genomic_DNA"/>
</dbReference>
<dbReference type="Proteomes" id="UP000015100">
    <property type="component" value="Unassembled WGS sequence"/>
</dbReference>
<reference evidence="3" key="2">
    <citation type="submission" date="2013-04" db="EMBL/GenBank/DDBJ databases">
        <title>Genomic mechanisms accounting for the adaptation to parasitism in nematode-trapping fungi.</title>
        <authorList>
            <person name="Ahren D.G."/>
        </authorList>
    </citation>
    <scope>NUCLEOTIDE SEQUENCE [LARGE SCALE GENOMIC DNA]</scope>
    <source>
        <strain evidence="3">CBS 200.50</strain>
    </source>
</reference>
<evidence type="ECO:0000256" key="1">
    <source>
        <dbReference type="SAM" id="MobiDB-lite"/>
    </source>
</evidence>